<dbReference type="PANTHER" id="PTHR34203:SF15">
    <property type="entry name" value="SLL1173 PROTEIN"/>
    <property type="match status" value="1"/>
</dbReference>
<dbReference type="AlphaFoldDB" id="A0A940MWZ8"/>
<sequence>MSSQPDREAQPWAIPYDGRASLDDIFHCFRLLLGRHPNAEEWAGHSSRVGEPLEAVVGSYVNSLEFARRRLTEADASADYAIAEGDGFRLFASPSDAAVGKHVLAGGYEPEVAAVFRSVLRPGMGVLDIGGNIGYFTMLSAALVGPTGRVFAVEPNPGNARMIEASRVLNGFAQVTVLQAAAGRAPGLLALNTSHSNGTTSTLEARSAAILEARTVACLPLDRVVPEAGSIDLIKVDVEGAEYTALLGCEGIIRRHRPVIVSEFSPGMMAGISGVSGEVYLRWLLDLGYDLFVIEPDASLTPAQGDPEVVMAIHRARMVDHVDLVARPRSGGGLWDRLSGRARRQATGTAA</sequence>
<name>A0A940MWZ8_9PROT</name>
<gene>
    <name evidence="2" type="ORF">J5Y10_19335</name>
</gene>
<dbReference type="GO" id="GO:0008168">
    <property type="term" value="F:methyltransferase activity"/>
    <property type="evidence" value="ECO:0007669"/>
    <property type="project" value="UniProtKB-KW"/>
</dbReference>
<dbReference type="InterPro" id="IPR052514">
    <property type="entry name" value="SAM-dependent_MTase"/>
</dbReference>
<evidence type="ECO:0000313" key="3">
    <source>
        <dbReference type="Proteomes" id="UP000677537"/>
    </source>
</evidence>
<dbReference type="EMBL" id="JAGIZA010000013">
    <property type="protein sequence ID" value="MBP0494944.1"/>
    <property type="molecule type" value="Genomic_DNA"/>
</dbReference>
<dbReference type="Proteomes" id="UP000677537">
    <property type="component" value="Unassembled WGS sequence"/>
</dbReference>
<dbReference type="RefSeq" id="WP_209375743.1">
    <property type="nucleotide sequence ID" value="NZ_JAGIZA010000013.1"/>
</dbReference>
<accession>A0A940MWZ8</accession>
<feature type="domain" description="Methyltransferase FkbM" evidence="1">
    <location>
        <begin position="128"/>
        <end position="290"/>
    </location>
</feature>
<evidence type="ECO:0000259" key="1">
    <source>
        <dbReference type="Pfam" id="PF05050"/>
    </source>
</evidence>
<dbReference type="NCBIfam" id="TIGR01444">
    <property type="entry name" value="fkbM_fam"/>
    <property type="match status" value="1"/>
</dbReference>
<protein>
    <submittedName>
        <fullName evidence="2">FkbM family methyltransferase</fullName>
    </submittedName>
</protein>
<dbReference type="PANTHER" id="PTHR34203">
    <property type="entry name" value="METHYLTRANSFERASE, FKBM FAMILY PROTEIN"/>
    <property type="match status" value="1"/>
</dbReference>
<dbReference type="InterPro" id="IPR029063">
    <property type="entry name" value="SAM-dependent_MTases_sf"/>
</dbReference>
<reference evidence="2" key="1">
    <citation type="submission" date="2021-03" db="EMBL/GenBank/DDBJ databases">
        <authorList>
            <person name="So Y."/>
        </authorList>
    </citation>
    <scope>NUCLEOTIDE SEQUENCE</scope>
    <source>
        <strain evidence="2">SG15</strain>
    </source>
</reference>
<dbReference type="InterPro" id="IPR006342">
    <property type="entry name" value="FkbM_mtfrase"/>
</dbReference>
<dbReference type="Gene3D" id="3.40.50.150">
    <property type="entry name" value="Vaccinia Virus protein VP39"/>
    <property type="match status" value="1"/>
</dbReference>
<dbReference type="Pfam" id="PF05050">
    <property type="entry name" value="Methyltransf_21"/>
    <property type="match status" value="1"/>
</dbReference>
<evidence type="ECO:0000313" key="2">
    <source>
        <dbReference type="EMBL" id="MBP0494944.1"/>
    </source>
</evidence>
<proteinExistence type="predicted"/>
<organism evidence="2 3">
    <name type="scientific">Roseomonas indoligenes</name>
    <dbReference type="NCBI Taxonomy" id="2820811"/>
    <lineage>
        <taxon>Bacteria</taxon>
        <taxon>Pseudomonadati</taxon>
        <taxon>Pseudomonadota</taxon>
        <taxon>Alphaproteobacteria</taxon>
        <taxon>Acetobacterales</taxon>
        <taxon>Roseomonadaceae</taxon>
        <taxon>Roseomonas</taxon>
    </lineage>
</organism>
<keyword evidence="2" id="KW-0489">Methyltransferase</keyword>
<dbReference type="GO" id="GO:0032259">
    <property type="term" value="P:methylation"/>
    <property type="evidence" value="ECO:0007669"/>
    <property type="project" value="UniProtKB-KW"/>
</dbReference>
<comment type="caution">
    <text evidence="2">The sequence shown here is derived from an EMBL/GenBank/DDBJ whole genome shotgun (WGS) entry which is preliminary data.</text>
</comment>
<dbReference type="SUPFAM" id="SSF53335">
    <property type="entry name" value="S-adenosyl-L-methionine-dependent methyltransferases"/>
    <property type="match status" value="1"/>
</dbReference>
<keyword evidence="3" id="KW-1185">Reference proteome</keyword>
<keyword evidence="2" id="KW-0808">Transferase</keyword>